<dbReference type="InterPro" id="IPR050204">
    <property type="entry name" value="AraC_XylS_family_regulators"/>
</dbReference>
<reference evidence="5 6" key="1">
    <citation type="submission" date="2019-06" db="EMBL/GenBank/DDBJ databases">
        <title>Sequencing the genomes of 1000 actinobacteria strains.</title>
        <authorList>
            <person name="Klenk H.-P."/>
        </authorList>
    </citation>
    <scope>NUCLEOTIDE SEQUENCE [LARGE SCALE GENOMIC DNA]</scope>
    <source>
        <strain evidence="5 6">DSM 45015</strain>
    </source>
</reference>
<dbReference type="AlphaFoldDB" id="A0A543NA27"/>
<dbReference type="PANTHER" id="PTHR46796:SF15">
    <property type="entry name" value="BLL1074 PROTEIN"/>
    <property type="match status" value="1"/>
</dbReference>
<dbReference type="SMART" id="SM00342">
    <property type="entry name" value="HTH_ARAC"/>
    <property type="match status" value="1"/>
</dbReference>
<name>A0A543NA27_9ACTN</name>
<keyword evidence="2" id="KW-0238">DNA-binding</keyword>
<dbReference type="Proteomes" id="UP000317422">
    <property type="component" value="Unassembled WGS sequence"/>
</dbReference>
<evidence type="ECO:0000313" key="6">
    <source>
        <dbReference type="Proteomes" id="UP000317422"/>
    </source>
</evidence>
<dbReference type="Pfam" id="PF12833">
    <property type="entry name" value="HTH_18"/>
    <property type="match status" value="1"/>
</dbReference>
<evidence type="ECO:0000313" key="5">
    <source>
        <dbReference type="EMBL" id="TQN28684.1"/>
    </source>
</evidence>
<sequence length="227" mass="24048">MYEERPACLPGAVVWHATVPAGAPLRVLPDGCMDLVWTGEAFLVAGPDTTAHLVDSTPDTGYTGVRFPPGTAPAALGTPAHELRDQRVRLSDIWSEARVRSLTQRAADSTAPAGLLDALAADLLRASGPTDPLAGLVTRGARAGLPVSTLARRAGMSERQLHRRCLAAFGYGAKTLARILRMCEALDMARRGVPWVRVAALTGYSDQAHLVREVRSHSGLSPSALVT</sequence>
<dbReference type="GO" id="GO:0043565">
    <property type="term" value="F:sequence-specific DNA binding"/>
    <property type="evidence" value="ECO:0007669"/>
    <property type="project" value="InterPro"/>
</dbReference>
<dbReference type="Pfam" id="PF20240">
    <property type="entry name" value="DUF6597"/>
    <property type="match status" value="1"/>
</dbReference>
<keyword evidence="1" id="KW-0805">Transcription regulation</keyword>
<protein>
    <submittedName>
        <fullName evidence="5">AraC family transcriptional regulator</fullName>
    </submittedName>
</protein>
<dbReference type="EMBL" id="VFQC01000002">
    <property type="protein sequence ID" value="TQN28684.1"/>
    <property type="molecule type" value="Genomic_DNA"/>
</dbReference>
<dbReference type="PROSITE" id="PS01124">
    <property type="entry name" value="HTH_ARAC_FAMILY_2"/>
    <property type="match status" value="1"/>
</dbReference>
<evidence type="ECO:0000256" key="1">
    <source>
        <dbReference type="ARBA" id="ARBA00023015"/>
    </source>
</evidence>
<keyword evidence="6" id="KW-1185">Reference proteome</keyword>
<dbReference type="PANTHER" id="PTHR46796">
    <property type="entry name" value="HTH-TYPE TRANSCRIPTIONAL ACTIVATOR RHAS-RELATED"/>
    <property type="match status" value="1"/>
</dbReference>
<evidence type="ECO:0000256" key="3">
    <source>
        <dbReference type="ARBA" id="ARBA00023163"/>
    </source>
</evidence>
<organism evidence="5 6">
    <name type="scientific">Haloactinospora alba</name>
    <dbReference type="NCBI Taxonomy" id="405555"/>
    <lineage>
        <taxon>Bacteria</taxon>
        <taxon>Bacillati</taxon>
        <taxon>Actinomycetota</taxon>
        <taxon>Actinomycetes</taxon>
        <taxon>Streptosporangiales</taxon>
        <taxon>Nocardiopsidaceae</taxon>
        <taxon>Haloactinospora</taxon>
    </lineage>
</organism>
<dbReference type="GO" id="GO:0003700">
    <property type="term" value="F:DNA-binding transcription factor activity"/>
    <property type="evidence" value="ECO:0007669"/>
    <property type="project" value="InterPro"/>
</dbReference>
<dbReference type="InterPro" id="IPR046532">
    <property type="entry name" value="DUF6597"/>
</dbReference>
<accession>A0A543NA27</accession>
<keyword evidence="3" id="KW-0804">Transcription</keyword>
<dbReference type="InterPro" id="IPR018060">
    <property type="entry name" value="HTH_AraC"/>
</dbReference>
<comment type="caution">
    <text evidence="5">The sequence shown here is derived from an EMBL/GenBank/DDBJ whole genome shotgun (WGS) entry which is preliminary data.</text>
</comment>
<evidence type="ECO:0000259" key="4">
    <source>
        <dbReference type="PROSITE" id="PS01124"/>
    </source>
</evidence>
<evidence type="ECO:0000256" key="2">
    <source>
        <dbReference type="ARBA" id="ARBA00023125"/>
    </source>
</evidence>
<dbReference type="OrthoDB" id="9815799at2"/>
<dbReference type="Gene3D" id="1.10.10.60">
    <property type="entry name" value="Homeodomain-like"/>
    <property type="match status" value="1"/>
</dbReference>
<proteinExistence type="predicted"/>
<gene>
    <name evidence="5" type="ORF">FHX37_4044</name>
</gene>
<dbReference type="RefSeq" id="WP_141925701.1">
    <property type="nucleotide sequence ID" value="NZ_VFQC01000002.1"/>
</dbReference>
<feature type="domain" description="HTH araC/xylS-type" evidence="4">
    <location>
        <begin position="131"/>
        <end position="227"/>
    </location>
</feature>